<reference evidence="7" key="1">
    <citation type="submission" date="2019-09" db="UniProtKB">
        <authorList>
            <consortium name="WormBaseParasite"/>
        </authorList>
    </citation>
    <scope>IDENTIFICATION</scope>
</reference>
<dbReference type="InterPro" id="IPR050113">
    <property type="entry name" value="Ub_conjugating_enzyme"/>
</dbReference>
<evidence type="ECO:0000259" key="5">
    <source>
        <dbReference type="PROSITE" id="PS50127"/>
    </source>
</evidence>
<protein>
    <submittedName>
        <fullName evidence="7">UBIQUITIN_CONJUGAT_2 domain-containing protein</fullName>
    </submittedName>
</protein>
<dbReference type="PROSITE" id="PS00183">
    <property type="entry name" value="UBC_1"/>
    <property type="match status" value="1"/>
</dbReference>
<dbReference type="Pfam" id="PF00179">
    <property type="entry name" value="UQ_con"/>
    <property type="match status" value="1"/>
</dbReference>
<proteinExistence type="inferred from homology"/>
<comment type="similarity">
    <text evidence="4">Belongs to the ubiquitin-conjugating enzyme family.</text>
</comment>
<keyword evidence="1" id="KW-0808">Transferase</keyword>
<evidence type="ECO:0000256" key="1">
    <source>
        <dbReference type="ARBA" id="ARBA00022679"/>
    </source>
</evidence>
<dbReference type="InterPro" id="IPR023313">
    <property type="entry name" value="UBQ-conjugating_AS"/>
</dbReference>
<organism evidence="6 7">
    <name type="scientific">Heligmosomoides polygyrus</name>
    <name type="common">Parasitic roundworm</name>
    <dbReference type="NCBI Taxonomy" id="6339"/>
    <lineage>
        <taxon>Eukaryota</taxon>
        <taxon>Metazoa</taxon>
        <taxon>Ecdysozoa</taxon>
        <taxon>Nematoda</taxon>
        <taxon>Chromadorea</taxon>
        <taxon>Rhabditida</taxon>
        <taxon>Rhabditina</taxon>
        <taxon>Rhabditomorpha</taxon>
        <taxon>Strongyloidea</taxon>
        <taxon>Heligmosomidae</taxon>
        <taxon>Heligmosomoides</taxon>
    </lineage>
</organism>
<evidence type="ECO:0000256" key="2">
    <source>
        <dbReference type="ARBA" id="ARBA00022786"/>
    </source>
</evidence>
<keyword evidence="4" id="KW-0067">ATP-binding</keyword>
<dbReference type="PANTHER" id="PTHR24067">
    <property type="entry name" value="UBIQUITIN-CONJUGATING ENZYME E2"/>
    <property type="match status" value="1"/>
</dbReference>
<dbReference type="WBParaSite" id="HPBE_0000135901-mRNA-1">
    <property type="protein sequence ID" value="HPBE_0000135901-mRNA-1"/>
    <property type="gene ID" value="HPBE_0000135901"/>
</dbReference>
<feature type="active site" description="Glycyl thioester intermediate" evidence="3">
    <location>
        <position position="27"/>
    </location>
</feature>
<dbReference type="GO" id="GO:0032446">
    <property type="term" value="P:protein modification by small protein conjugation"/>
    <property type="evidence" value="ECO:0007669"/>
    <property type="project" value="UniProtKB-ARBA"/>
</dbReference>
<accession>A0A183F5B7</accession>
<dbReference type="PROSITE" id="PS50127">
    <property type="entry name" value="UBC_2"/>
    <property type="match status" value="1"/>
</dbReference>
<dbReference type="Gene3D" id="3.10.110.10">
    <property type="entry name" value="Ubiquitin Conjugating Enzyme"/>
    <property type="match status" value="1"/>
</dbReference>
<evidence type="ECO:0000313" key="6">
    <source>
        <dbReference type="Proteomes" id="UP000050761"/>
    </source>
</evidence>
<dbReference type="Proteomes" id="UP000050761">
    <property type="component" value="Unassembled WGS sequence"/>
</dbReference>
<dbReference type="GO" id="GO:0016740">
    <property type="term" value="F:transferase activity"/>
    <property type="evidence" value="ECO:0007669"/>
    <property type="project" value="UniProtKB-KW"/>
</dbReference>
<dbReference type="GO" id="GO:0005524">
    <property type="term" value="F:ATP binding"/>
    <property type="evidence" value="ECO:0007669"/>
    <property type="project" value="UniProtKB-UniRule"/>
</dbReference>
<dbReference type="SMART" id="SM00212">
    <property type="entry name" value="UBCc"/>
    <property type="match status" value="1"/>
</dbReference>
<feature type="domain" description="UBC core" evidence="5">
    <location>
        <begin position="1"/>
        <end position="102"/>
    </location>
</feature>
<dbReference type="InterPro" id="IPR016135">
    <property type="entry name" value="UBQ-conjugating_enzyme/RWD"/>
</dbReference>
<name>A0A183F5B7_HELPZ</name>
<sequence>LFPGHTTNFRFTCDLFHPNIYQDGRVCISILHAPGDDPTGYESSSERWSPVQSIEKILLSVVSMLAEPNDESPANVNAAKMWREDRQQFERIADNLVRKTLCLPQSES</sequence>
<evidence type="ECO:0000256" key="3">
    <source>
        <dbReference type="PROSITE-ProRule" id="PRU10133"/>
    </source>
</evidence>
<dbReference type="InterPro" id="IPR000608">
    <property type="entry name" value="UBC"/>
</dbReference>
<keyword evidence="6" id="KW-1185">Reference proteome</keyword>
<dbReference type="SUPFAM" id="SSF54495">
    <property type="entry name" value="UBC-like"/>
    <property type="match status" value="1"/>
</dbReference>
<keyword evidence="2 4" id="KW-0833">Ubl conjugation pathway</keyword>
<dbReference type="AlphaFoldDB" id="A0A183F5B7"/>
<evidence type="ECO:0000313" key="7">
    <source>
        <dbReference type="WBParaSite" id="HPBE_0000135901-mRNA-1"/>
    </source>
</evidence>
<evidence type="ECO:0000256" key="4">
    <source>
        <dbReference type="RuleBase" id="RU362109"/>
    </source>
</evidence>
<keyword evidence="4" id="KW-0547">Nucleotide-binding</keyword>